<reference evidence="2" key="2">
    <citation type="submission" date="2020-06" db="EMBL/GenBank/DDBJ databases">
        <title>Helianthus annuus Genome sequencing and assembly Release 2.</title>
        <authorList>
            <person name="Gouzy J."/>
            <person name="Langlade N."/>
            <person name="Munos S."/>
        </authorList>
    </citation>
    <scope>NUCLEOTIDE SEQUENCE</scope>
    <source>
        <tissue evidence="2">Leaves</tissue>
    </source>
</reference>
<dbReference type="AlphaFoldDB" id="A0A9K3J0L2"/>
<dbReference type="Gramene" id="mRNA:HanXRQr2_Chr05g0221761">
    <property type="protein sequence ID" value="CDS:HanXRQr2_Chr05g0221761.1"/>
    <property type="gene ID" value="HanXRQr2_Chr05g0221761"/>
</dbReference>
<dbReference type="PROSITE" id="PS51257">
    <property type="entry name" value="PROKAR_LIPOPROTEIN"/>
    <property type="match status" value="1"/>
</dbReference>
<evidence type="ECO:0000313" key="2">
    <source>
        <dbReference type="EMBL" id="KAF5806459.1"/>
    </source>
</evidence>
<keyword evidence="1" id="KW-0472">Membrane</keyword>
<evidence type="ECO:0008006" key="4">
    <source>
        <dbReference type="Google" id="ProtNLM"/>
    </source>
</evidence>
<reference evidence="2" key="1">
    <citation type="journal article" date="2017" name="Nature">
        <title>The sunflower genome provides insights into oil metabolism, flowering and Asterid evolution.</title>
        <authorList>
            <person name="Badouin H."/>
            <person name="Gouzy J."/>
            <person name="Grassa C.J."/>
            <person name="Murat F."/>
            <person name="Staton S.E."/>
            <person name="Cottret L."/>
            <person name="Lelandais-Briere C."/>
            <person name="Owens G.L."/>
            <person name="Carrere S."/>
            <person name="Mayjonade B."/>
            <person name="Legrand L."/>
            <person name="Gill N."/>
            <person name="Kane N.C."/>
            <person name="Bowers J.E."/>
            <person name="Hubner S."/>
            <person name="Bellec A."/>
            <person name="Berard A."/>
            <person name="Berges H."/>
            <person name="Blanchet N."/>
            <person name="Boniface M.C."/>
            <person name="Brunel D."/>
            <person name="Catrice O."/>
            <person name="Chaidir N."/>
            <person name="Claudel C."/>
            <person name="Donnadieu C."/>
            <person name="Faraut T."/>
            <person name="Fievet G."/>
            <person name="Helmstetter N."/>
            <person name="King M."/>
            <person name="Knapp S.J."/>
            <person name="Lai Z."/>
            <person name="Le Paslier M.C."/>
            <person name="Lippi Y."/>
            <person name="Lorenzon L."/>
            <person name="Mandel J.R."/>
            <person name="Marage G."/>
            <person name="Marchand G."/>
            <person name="Marquand E."/>
            <person name="Bret-Mestries E."/>
            <person name="Morien E."/>
            <person name="Nambeesan S."/>
            <person name="Nguyen T."/>
            <person name="Pegot-Espagnet P."/>
            <person name="Pouilly N."/>
            <person name="Raftis F."/>
            <person name="Sallet E."/>
            <person name="Schiex T."/>
            <person name="Thomas J."/>
            <person name="Vandecasteele C."/>
            <person name="Vares D."/>
            <person name="Vear F."/>
            <person name="Vautrin S."/>
            <person name="Crespi M."/>
            <person name="Mangin B."/>
            <person name="Burke J.M."/>
            <person name="Salse J."/>
            <person name="Munos S."/>
            <person name="Vincourt P."/>
            <person name="Rieseberg L.H."/>
            <person name="Langlade N.B."/>
        </authorList>
    </citation>
    <scope>NUCLEOTIDE SEQUENCE</scope>
    <source>
        <tissue evidence="2">Leaves</tissue>
    </source>
</reference>
<evidence type="ECO:0000313" key="3">
    <source>
        <dbReference type="Proteomes" id="UP000215914"/>
    </source>
</evidence>
<dbReference type="EMBL" id="MNCJ02000320">
    <property type="protein sequence ID" value="KAF5806459.1"/>
    <property type="molecule type" value="Genomic_DNA"/>
</dbReference>
<protein>
    <recommendedName>
        <fullName evidence="4">Lipoprotein</fullName>
    </recommendedName>
</protein>
<proteinExistence type="predicted"/>
<gene>
    <name evidence="2" type="ORF">HanXRQr2_Chr05g0221761</name>
</gene>
<keyword evidence="1" id="KW-1133">Transmembrane helix</keyword>
<keyword evidence="1" id="KW-0812">Transmembrane</keyword>
<organism evidence="2 3">
    <name type="scientific">Helianthus annuus</name>
    <name type="common">Common sunflower</name>
    <dbReference type="NCBI Taxonomy" id="4232"/>
    <lineage>
        <taxon>Eukaryota</taxon>
        <taxon>Viridiplantae</taxon>
        <taxon>Streptophyta</taxon>
        <taxon>Embryophyta</taxon>
        <taxon>Tracheophyta</taxon>
        <taxon>Spermatophyta</taxon>
        <taxon>Magnoliopsida</taxon>
        <taxon>eudicotyledons</taxon>
        <taxon>Gunneridae</taxon>
        <taxon>Pentapetalae</taxon>
        <taxon>asterids</taxon>
        <taxon>campanulids</taxon>
        <taxon>Asterales</taxon>
        <taxon>Asteraceae</taxon>
        <taxon>Asteroideae</taxon>
        <taxon>Heliantheae alliance</taxon>
        <taxon>Heliantheae</taxon>
        <taxon>Helianthus</taxon>
    </lineage>
</organism>
<comment type="caution">
    <text evidence="2">The sequence shown here is derived from an EMBL/GenBank/DDBJ whole genome shotgun (WGS) entry which is preliminary data.</text>
</comment>
<keyword evidence="3" id="KW-1185">Reference proteome</keyword>
<name>A0A9K3J0L2_HELAN</name>
<dbReference type="Proteomes" id="UP000215914">
    <property type="component" value="Unassembled WGS sequence"/>
</dbReference>
<accession>A0A9K3J0L2</accession>
<sequence>MLSGGRAYHFCSLSCIYIRFCCLFASFVILSSCNPENTKGRQKHTFSNIST</sequence>
<evidence type="ECO:0000256" key="1">
    <source>
        <dbReference type="SAM" id="Phobius"/>
    </source>
</evidence>
<feature type="transmembrane region" description="Helical" evidence="1">
    <location>
        <begin position="7"/>
        <end position="30"/>
    </location>
</feature>